<dbReference type="Proteomes" id="UP000054047">
    <property type="component" value="Unassembled WGS sequence"/>
</dbReference>
<feature type="region of interest" description="Disordered" evidence="8">
    <location>
        <begin position="1"/>
        <end position="73"/>
    </location>
</feature>
<dbReference type="PANTHER" id="PTHR11616:SF241">
    <property type="entry name" value="SODIUM- AND CHLORIDE-DEPENDENT GLYCINE TRANSPORTER 2"/>
    <property type="match status" value="1"/>
</dbReference>
<dbReference type="PANTHER" id="PTHR11616">
    <property type="entry name" value="SODIUM/CHLORIDE DEPENDENT TRANSPORTER"/>
    <property type="match status" value="1"/>
</dbReference>
<keyword evidence="4" id="KW-0769">Symport</keyword>
<evidence type="ECO:0000256" key="1">
    <source>
        <dbReference type="ARBA" id="ARBA00004141"/>
    </source>
</evidence>
<dbReference type="InterPro" id="IPR000175">
    <property type="entry name" value="Na/ntran_symport"/>
</dbReference>
<evidence type="ECO:0000313" key="11">
    <source>
        <dbReference type="Proteomes" id="UP000054047"/>
    </source>
</evidence>
<gene>
    <name evidence="10" type="ORF">ANCDUO_06214</name>
</gene>
<dbReference type="PROSITE" id="PS50267">
    <property type="entry name" value="NA_NEUROTRAN_SYMP_3"/>
    <property type="match status" value="1"/>
</dbReference>
<dbReference type="OrthoDB" id="6581954at2759"/>
<dbReference type="SUPFAM" id="SSF161070">
    <property type="entry name" value="SNF-like"/>
    <property type="match status" value="1"/>
</dbReference>
<dbReference type="GO" id="GO:0089718">
    <property type="term" value="P:amino acid import across plasma membrane"/>
    <property type="evidence" value="ECO:0007669"/>
    <property type="project" value="TreeGrafter"/>
</dbReference>
<dbReference type="InterPro" id="IPR037272">
    <property type="entry name" value="SNS_sf"/>
</dbReference>
<sequence>KSQDRTVSADPNAKDKSGKKKLNPRKKRTVGGKVSEQKPASKRAEAGSKASADRDGSTRQSEDSEESSSECSEEIIVYETPENQSYERKVVIGNLSRVGFREPFWHDKISAYFVILSYLITYDVVTHFFLFTHVFGTMFIVTYALCMLAIGFPMCYLEMALGQYTSTGIYLVFDRMVPAFVGVGVSALLLNGVVASMDHTLFVDALSVIRETVHILRSQMPWHHCLSAYETKYCHVWSRQCSKQPKPDQMPEYPSSWMYGKGQEYEIR</sequence>
<dbReference type="GO" id="GO:0005886">
    <property type="term" value="C:plasma membrane"/>
    <property type="evidence" value="ECO:0007669"/>
    <property type="project" value="TreeGrafter"/>
</dbReference>
<evidence type="ECO:0000313" key="10">
    <source>
        <dbReference type="EMBL" id="KIH63484.1"/>
    </source>
</evidence>
<name>A0A0C2GWP4_9BILA</name>
<reference evidence="10 11" key="1">
    <citation type="submission" date="2013-12" db="EMBL/GenBank/DDBJ databases">
        <title>Draft genome of the parsitic nematode Ancylostoma duodenale.</title>
        <authorList>
            <person name="Mitreva M."/>
        </authorList>
    </citation>
    <scope>NUCLEOTIDE SEQUENCE [LARGE SCALE GENOMIC DNA]</scope>
    <source>
        <strain evidence="10 11">Zhejiang</strain>
    </source>
</reference>
<feature type="compositionally biased region" description="Basic and acidic residues" evidence="8">
    <location>
        <begin position="42"/>
        <end position="62"/>
    </location>
</feature>
<dbReference type="GO" id="GO:0005283">
    <property type="term" value="F:amino acid:sodium symporter activity"/>
    <property type="evidence" value="ECO:0007669"/>
    <property type="project" value="TreeGrafter"/>
</dbReference>
<dbReference type="Pfam" id="PF00209">
    <property type="entry name" value="SNF"/>
    <property type="match status" value="1"/>
</dbReference>
<dbReference type="EMBL" id="KN728624">
    <property type="protein sequence ID" value="KIH63484.1"/>
    <property type="molecule type" value="Genomic_DNA"/>
</dbReference>
<feature type="compositionally biased region" description="Basic residues" evidence="8">
    <location>
        <begin position="17"/>
        <end position="30"/>
    </location>
</feature>
<keyword evidence="11" id="KW-1185">Reference proteome</keyword>
<evidence type="ECO:0000256" key="4">
    <source>
        <dbReference type="ARBA" id="ARBA00022847"/>
    </source>
</evidence>
<evidence type="ECO:0000256" key="2">
    <source>
        <dbReference type="ARBA" id="ARBA00022448"/>
    </source>
</evidence>
<evidence type="ECO:0000256" key="8">
    <source>
        <dbReference type="SAM" id="MobiDB-lite"/>
    </source>
</evidence>
<feature type="transmembrane region" description="Helical" evidence="9">
    <location>
        <begin position="109"/>
        <end position="130"/>
    </location>
</feature>
<dbReference type="AlphaFoldDB" id="A0A0C2GWP4"/>
<feature type="transmembrane region" description="Helical" evidence="9">
    <location>
        <begin position="136"/>
        <end position="157"/>
    </location>
</feature>
<keyword evidence="3 9" id="KW-0812">Transmembrane</keyword>
<feature type="non-terminal residue" evidence="10">
    <location>
        <position position="1"/>
    </location>
</feature>
<feature type="transmembrane region" description="Helical" evidence="9">
    <location>
        <begin position="169"/>
        <end position="190"/>
    </location>
</feature>
<organism evidence="10 11">
    <name type="scientific">Ancylostoma duodenale</name>
    <dbReference type="NCBI Taxonomy" id="51022"/>
    <lineage>
        <taxon>Eukaryota</taxon>
        <taxon>Metazoa</taxon>
        <taxon>Ecdysozoa</taxon>
        <taxon>Nematoda</taxon>
        <taxon>Chromadorea</taxon>
        <taxon>Rhabditida</taxon>
        <taxon>Rhabditina</taxon>
        <taxon>Rhabditomorpha</taxon>
        <taxon>Strongyloidea</taxon>
        <taxon>Ancylostomatidae</taxon>
        <taxon>Ancylostomatinae</taxon>
        <taxon>Ancylostoma</taxon>
    </lineage>
</organism>
<evidence type="ECO:0000256" key="3">
    <source>
        <dbReference type="ARBA" id="ARBA00022692"/>
    </source>
</evidence>
<evidence type="ECO:0000256" key="5">
    <source>
        <dbReference type="ARBA" id="ARBA00022989"/>
    </source>
</evidence>
<evidence type="ECO:0000256" key="6">
    <source>
        <dbReference type="ARBA" id="ARBA00023136"/>
    </source>
</evidence>
<feature type="compositionally biased region" description="Acidic residues" evidence="8">
    <location>
        <begin position="63"/>
        <end position="73"/>
    </location>
</feature>
<keyword evidence="6 9" id="KW-0472">Membrane</keyword>
<evidence type="ECO:0000256" key="9">
    <source>
        <dbReference type="SAM" id="Phobius"/>
    </source>
</evidence>
<keyword evidence="7" id="KW-1015">Disulfide bond</keyword>
<evidence type="ECO:0000256" key="7">
    <source>
        <dbReference type="PIRSR" id="PIRSR600175-2"/>
    </source>
</evidence>
<comment type="subcellular location">
    <subcellularLocation>
        <location evidence="1">Membrane</location>
        <topology evidence="1">Multi-pass membrane protein</topology>
    </subcellularLocation>
</comment>
<proteinExistence type="predicted"/>
<protein>
    <submittedName>
        <fullName evidence="10">Uncharacterized protein</fullName>
    </submittedName>
</protein>
<keyword evidence="5 9" id="KW-1133">Transmembrane helix</keyword>
<feature type="disulfide bond" evidence="7">
    <location>
        <begin position="225"/>
        <end position="234"/>
    </location>
</feature>
<keyword evidence="2" id="KW-0813">Transport</keyword>
<accession>A0A0C2GWP4</accession>